<dbReference type="InterPro" id="IPR028098">
    <property type="entry name" value="Glyco_trans_4-like_N"/>
</dbReference>
<keyword evidence="4" id="KW-1185">Reference proteome</keyword>
<dbReference type="PANTHER" id="PTHR45947:SF3">
    <property type="entry name" value="SULFOQUINOVOSYL TRANSFERASE SQD2"/>
    <property type="match status" value="1"/>
</dbReference>
<name>A0A285UDP5_9BACL</name>
<evidence type="ECO:0000313" key="3">
    <source>
        <dbReference type="EMBL" id="SOC38421.1"/>
    </source>
</evidence>
<dbReference type="InterPro" id="IPR050194">
    <property type="entry name" value="Glycosyltransferase_grp1"/>
</dbReference>
<feature type="domain" description="Glycosyl transferase family 1" evidence="1">
    <location>
        <begin position="190"/>
        <end position="344"/>
    </location>
</feature>
<dbReference type="Pfam" id="PF13439">
    <property type="entry name" value="Glyco_transf_4"/>
    <property type="match status" value="1"/>
</dbReference>
<dbReference type="PANTHER" id="PTHR45947">
    <property type="entry name" value="SULFOQUINOVOSYL TRANSFERASE SQD2"/>
    <property type="match status" value="1"/>
</dbReference>
<keyword evidence="3" id="KW-0808">Transferase</keyword>
<reference evidence="4" key="1">
    <citation type="submission" date="2017-08" db="EMBL/GenBank/DDBJ databases">
        <authorList>
            <person name="Varghese N."/>
            <person name="Submissions S."/>
        </authorList>
    </citation>
    <scope>NUCLEOTIDE SEQUENCE [LARGE SCALE GENOMIC DNA]</scope>
    <source>
        <strain evidence="4">JC23</strain>
    </source>
</reference>
<dbReference type="CDD" id="cd03801">
    <property type="entry name" value="GT4_PimA-like"/>
    <property type="match status" value="1"/>
</dbReference>
<evidence type="ECO:0000259" key="1">
    <source>
        <dbReference type="Pfam" id="PF00534"/>
    </source>
</evidence>
<dbReference type="Gene3D" id="3.40.50.2000">
    <property type="entry name" value="Glycogen Phosphorylase B"/>
    <property type="match status" value="2"/>
</dbReference>
<evidence type="ECO:0000259" key="2">
    <source>
        <dbReference type="Pfam" id="PF13439"/>
    </source>
</evidence>
<dbReference type="RefSeq" id="WP_170949437.1">
    <property type="nucleotide sequence ID" value="NZ_OBQC01000004.1"/>
</dbReference>
<sequence length="372" mass="43433">MKILHINSYYSNGIFYKNLYEKQKKYGLDIDVYVPISNAEKITDLNFGEYTTVSVNHQKYDRLLFYVKHKKILRDAIAKYNISNYSIIHAHSLFSNGYISMKLNEKYGIPYIVAVRNTDVNVFFKKMVHLRKLGVDILKHANRIIFLSESYRDQVIQNYVPNYLKDEFTKKIVIIPNGIDDFWINNRSNPKTLSSKKKINLLYVGEISKNKNIITTLKAIKLLNQKHFNIQFTAVGKILDKNVYYQIKSSPFANYLDPVGKEELIHIFRDNDIFVMPSILETFGLVYAEAMSQGLPVIYSRGQGFDRQFSEGEVGYSVEAKSVGEIADKIQKVIERYDDLSKNCIIQVDKFNWNRINNEYLDLYEEIVKRNV</sequence>
<dbReference type="InterPro" id="IPR001296">
    <property type="entry name" value="Glyco_trans_1"/>
</dbReference>
<dbReference type="AlphaFoldDB" id="A0A285UDP5"/>
<dbReference type="SUPFAM" id="SSF53756">
    <property type="entry name" value="UDP-Glycosyltransferase/glycogen phosphorylase"/>
    <property type="match status" value="1"/>
</dbReference>
<gene>
    <name evidence="3" type="ORF">SAMN05877842_104128</name>
</gene>
<dbReference type="EMBL" id="OBQC01000004">
    <property type="protein sequence ID" value="SOC38421.1"/>
    <property type="molecule type" value="Genomic_DNA"/>
</dbReference>
<feature type="domain" description="Glycosyltransferase subfamily 4-like N-terminal" evidence="2">
    <location>
        <begin position="18"/>
        <end position="180"/>
    </location>
</feature>
<dbReference type="Pfam" id="PF00534">
    <property type="entry name" value="Glycos_transf_1"/>
    <property type="match status" value="1"/>
</dbReference>
<organism evidence="3 4">
    <name type="scientific">Ureibacillus acetophenoni</name>
    <dbReference type="NCBI Taxonomy" id="614649"/>
    <lineage>
        <taxon>Bacteria</taxon>
        <taxon>Bacillati</taxon>
        <taxon>Bacillota</taxon>
        <taxon>Bacilli</taxon>
        <taxon>Bacillales</taxon>
        <taxon>Caryophanaceae</taxon>
        <taxon>Ureibacillus</taxon>
    </lineage>
</organism>
<dbReference type="Proteomes" id="UP000219252">
    <property type="component" value="Unassembled WGS sequence"/>
</dbReference>
<protein>
    <submittedName>
        <fullName evidence="3">Glycosyltransferase involved in cell wall bisynthesis</fullName>
    </submittedName>
</protein>
<proteinExistence type="predicted"/>
<accession>A0A285UDP5</accession>
<evidence type="ECO:0000313" key="4">
    <source>
        <dbReference type="Proteomes" id="UP000219252"/>
    </source>
</evidence>
<dbReference type="GO" id="GO:0016757">
    <property type="term" value="F:glycosyltransferase activity"/>
    <property type="evidence" value="ECO:0007669"/>
    <property type="project" value="InterPro"/>
</dbReference>